<feature type="region of interest" description="Disordered" evidence="1">
    <location>
        <begin position="358"/>
        <end position="400"/>
    </location>
</feature>
<accession>A0A1H3J5C6</accession>
<dbReference type="Pfam" id="PF01882">
    <property type="entry name" value="DUF58"/>
    <property type="match status" value="1"/>
</dbReference>
<dbReference type="STRING" id="660517.SAMN04487946_11224"/>
<evidence type="ECO:0000313" key="3">
    <source>
        <dbReference type="EMBL" id="SDY35131.1"/>
    </source>
</evidence>
<reference evidence="4" key="1">
    <citation type="submission" date="2016-10" db="EMBL/GenBank/DDBJ databases">
        <authorList>
            <person name="Varghese N."/>
            <person name="Submissions S."/>
        </authorList>
    </citation>
    <scope>NUCLEOTIDE SEQUENCE [LARGE SCALE GENOMIC DNA]</scope>
    <source>
        <strain evidence="4">CGMCC 1.10118</strain>
    </source>
</reference>
<dbReference type="Proteomes" id="UP000199170">
    <property type="component" value="Unassembled WGS sequence"/>
</dbReference>
<proteinExistence type="predicted"/>
<dbReference type="PANTHER" id="PTHR34351:SF1">
    <property type="entry name" value="SLR1927 PROTEIN"/>
    <property type="match status" value="1"/>
</dbReference>
<feature type="compositionally biased region" description="Basic and acidic residues" evidence="1">
    <location>
        <begin position="358"/>
        <end position="383"/>
    </location>
</feature>
<evidence type="ECO:0000313" key="4">
    <source>
        <dbReference type="Proteomes" id="UP000199170"/>
    </source>
</evidence>
<dbReference type="EMBL" id="FNPB01000012">
    <property type="protein sequence ID" value="SDY35131.1"/>
    <property type="molecule type" value="Genomic_DNA"/>
</dbReference>
<evidence type="ECO:0000256" key="1">
    <source>
        <dbReference type="SAM" id="MobiDB-lite"/>
    </source>
</evidence>
<dbReference type="OrthoDB" id="313155at2157"/>
<dbReference type="PANTHER" id="PTHR34351">
    <property type="entry name" value="SLR1927 PROTEIN-RELATED"/>
    <property type="match status" value="1"/>
</dbReference>
<keyword evidence="4" id="KW-1185">Reference proteome</keyword>
<dbReference type="RefSeq" id="WP_089768700.1">
    <property type="nucleotide sequence ID" value="NZ_FNPB01000012.1"/>
</dbReference>
<dbReference type="AlphaFoldDB" id="A0A1H3J5C6"/>
<protein>
    <recommendedName>
        <fullName evidence="2">DUF58 domain-containing protein</fullName>
    </recommendedName>
</protein>
<gene>
    <name evidence="3" type="ORF">SAMN04487946_11224</name>
</gene>
<name>A0A1H3J5C6_9EURY</name>
<sequence length="400" mass="42565">MQLTRRGYAVLALVVASVAAGATFGPRSLDAVVLPGIVALVAAAVQVWRAPTPTVERRLPPADIPGTTGTIELRLEAPRTYPATVRDRLPDGVATVDAEAQAANLDDGANGTTAASDAVCDATVGGSVTYEVTRLRRGAHEIGPVTVTVSDVLGLFERAIELDCRSTLVVYPRTRRLAGTAEATLRALARSERANRRDEFDVLREYVRGDPQRDVHWKSSAKRGELMIREFTAETDPEQVVVAAGVDEEAIGRSDDGRFDGVFDRAAPAASAADAMAEAAATVSVALVREGATVSVRTPSGEATASPDRTRGLLEHLAVVEEGRLPDETDDVDVAVVAFEDGVTVRFDDRTRRFEDLIEHAEGEHGRADARGRAPRTGDDHDAPSTTVAASSAIRREEGE</sequence>
<evidence type="ECO:0000259" key="2">
    <source>
        <dbReference type="Pfam" id="PF01882"/>
    </source>
</evidence>
<organism evidence="3 4">
    <name type="scientific">Halobellus clavatus</name>
    <dbReference type="NCBI Taxonomy" id="660517"/>
    <lineage>
        <taxon>Archaea</taxon>
        <taxon>Methanobacteriati</taxon>
        <taxon>Methanobacteriota</taxon>
        <taxon>Stenosarchaea group</taxon>
        <taxon>Halobacteria</taxon>
        <taxon>Halobacteriales</taxon>
        <taxon>Haloferacaceae</taxon>
        <taxon>Halobellus</taxon>
    </lineage>
</organism>
<dbReference type="InterPro" id="IPR002881">
    <property type="entry name" value="DUF58"/>
</dbReference>
<feature type="domain" description="DUF58" evidence="2">
    <location>
        <begin position="204"/>
        <end position="261"/>
    </location>
</feature>